<organism evidence="2 3">
    <name type="scientific">Bowmanella yangjiangensis</name>
    <dbReference type="NCBI Taxonomy" id="2811230"/>
    <lineage>
        <taxon>Bacteria</taxon>
        <taxon>Pseudomonadati</taxon>
        <taxon>Pseudomonadota</taxon>
        <taxon>Gammaproteobacteria</taxon>
        <taxon>Alteromonadales</taxon>
        <taxon>Alteromonadaceae</taxon>
        <taxon>Bowmanella</taxon>
    </lineage>
</organism>
<dbReference type="EMBL" id="JAFKCS010000157">
    <property type="protein sequence ID" value="MBN7822722.1"/>
    <property type="molecule type" value="Genomic_DNA"/>
</dbReference>
<comment type="caution">
    <text evidence="2">The sequence shown here is derived from an EMBL/GenBank/DDBJ whole genome shotgun (WGS) entry which is preliminary data.</text>
</comment>
<proteinExistence type="predicted"/>
<sequence>MARDGGWDQQIPCPNAASQSTDKKDYFLERNHRRRRTAPARRLYAPLRGSDERSPTPKEVFLPSELQAGVRVVSYFPQGTFISCKSLKPSTRET</sequence>
<accession>A0ABS3D042</accession>
<protein>
    <submittedName>
        <fullName evidence="2">Uncharacterized protein</fullName>
    </submittedName>
</protein>
<evidence type="ECO:0000313" key="2">
    <source>
        <dbReference type="EMBL" id="MBN7822722.1"/>
    </source>
</evidence>
<name>A0ABS3D042_9ALTE</name>
<keyword evidence="3" id="KW-1185">Reference proteome</keyword>
<dbReference type="RefSeq" id="WP_206596603.1">
    <property type="nucleotide sequence ID" value="NZ_JAFKCS010000157.1"/>
</dbReference>
<feature type="compositionally biased region" description="Basic and acidic residues" evidence="1">
    <location>
        <begin position="21"/>
        <end position="30"/>
    </location>
</feature>
<gene>
    <name evidence="2" type="ORF">J0A65_22860</name>
</gene>
<dbReference type="Proteomes" id="UP000663992">
    <property type="component" value="Unassembled WGS sequence"/>
</dbReference>
<reference evidence="2 3" key="1">
    <citation type="submission" date="2021-03" db="EMBL/GenBank/DDBJ databases">
        <title>novel species isolated from a fishpond in China.</title>
        <authorList>
            <person name="Lu H."/>
            <person name="Cai Z."/>
        </authorList>
    </citation>
    <scope>NUCLEOTIDE SEQUENCE [LARGE SCALE GENOMIC DNA]</scope>
    <source>
        <strain evidence="2 3">Y57</strain>
    </source>
</reference>
<feature type="region of interest" description="Disordered" evidence="1">
    <location>
        <begin position="1"/>
        <end position="39"/>
    </location>
</feature>
<evidence type="ECO:0000313" key="3">
    <source>
        <dbReference type="Proteomes" id="UP000663992"/>
    </source>
</evidence>
<feature type="non-terminal residue" evidence="2">
    <location>
        <position position="94"/>
    </location>
</feature>
<evidence type="ECO:0000256" key="1">
    <source>
        <dbReference type="SAM" id="MobiDB-lite"/>
    </source>
</evidence>